<reference evidence="1 2" key="1">
    <citation type="submission" date="2017-06" db="EMBL/GenBank/DDBJ databases">
        <authorList>
            <consortium name="Pathogen Informatics"/>
        </authorList>
    </citation>
    <scope>NUCLEOTIDE SEQUENCE [LARGE SCALE GENOMIC DNA]</scope>
    <source>
        <strain evidence="1 2">NCTC13788</strain>
    </source>
</reference>
<keyword evidence="2" id="KW-1185">Reference proteome</keyword>
<dbReference type="InterPro" id="IPR023393">
    <property type="entry name" value="START-like_dom_sf"/>
</dbReference>
<dbReference type="KEGG" id="smen:SAMEA4412692_0512"/>
<proteinExistence type="predicted"/>
<evidence type="ECO:0000313" key="2">
    <source>
        <dbReference type="Proteomes" id="UP000215185"/>
    </source>
</evidence>
<dbReference type="STRING" id="1123308.GCA_000380085_00923"/>
<dbReference type="Proteomes" id="UP000215185">
    <property type="component" value="Chromosome 1"/>
</dbReference>
<protein>
    <submittedName>
        <fullName evidence="1">Domain of uncharacterized function (DUF3284)</fullName>
    </submittedName>
</protein>
<organism evidence="1 2">
    <name type="scientific">Streptococcus merionis</name>
    <dbReference type="NCBI Taxonomy" id="400065"/>
    <lineage>
        <taxon>Bacteria</taxon>
        <taxon>Bacillati</taxon>
        <taxon>Bacillota</taxon>
        <taxon>Bacilli</taxon>
        <taxon>Lactobacillales</taxon>
        <taxon>Streptococcaceae</taxon>
        <taxon>Streptococcus</taxon>
    </lineage>
</organism>
<dbReference type="Pfam" id="PF11687">
    <property type="entry name" value="DUF3284"/>
    <property type="match status" value="1"/>
</dbReference>
<dbReference type="Gene3D" id="3.30.530.20">
    <property type="match status" value="1"/>
</dbReference>
<accession>A0A239SNQ3</accession>
<dbReference type="RefSeq" id="WP_018373496.1">
    <property type="nucleotide sequence ID" value="NZ_LT906439.1"/>
</dbReference>
<evidence type="ECO:0000313" key="1">
    <source>
        <dbReference type="EMBL" id="SNU87081.1"/>
    </source>
</evidence>
<name>A0A239SNQ3_9STRE</name>
<gene>
    <name evidence="1" type="ORF">SAMEA4412692_00512</name>
</gene>
<dbReference type="InterPro" id="IPR021701">
    <property type="entry name" value="DUF3284"/>
</dbReference>
<dbReference type="SUPFAM" id="SSF55961">
    <property type="entry name" value="Bet v1-like"/>
    <property type="match status" value="1"/>
</dbReference>
<sequence>MEVKKTVNASAKDIYCFLLSALKSDYEAALGRTAQASALQEGLQFHKKFGKNQANQAHVRVTVLKPNKEYGLAFRSSRGTQWLRYQIEAKDDRSCHIVYTEEFSPEGKLNTWNYKLLMPFMRRSLEQRMALQIEKLAEFAKNKEVMSHE</sequence>
<dbReference type="AlphaFoldDB" id="A0A239SNQ3"/>
<dbReference type="EMBL" id="LT906439">
    <property type="protein sequence ID" value="SNU87081.1"/>
    <property type="molecule type" value="Genomic_DNA"/>
</dbReference>